<evidence type="ECO:0000256" key="3">
    <source>
        <dbReference type="ARBA" id="ARBA00001974"/>
    </source>
</evidence>
<dbReference type="GO" id="GO:0016491">
    <property type="term" value="F:oxidoreductase activity"/>
    <property type="evidence" value="ECO:0007669"/>
    <property type="project" value="UniProtKB-KW"/>
</dbReference>
<evidence type="ECO:0000256" key="7">
    <source>
        <dbReference type="ARBA" id="ARBA00022630"/>
    </source>
</evidence>
<dbReference type="GO" id="GO:0046872">
    <property type="term" value="F:metal ion binding"/>
    <property type="evidence" value="ECO:0007669"/>
    <property type="project" value="UniProtKB-KW"/>
</dbReference>
<evidence type="ECO:0000256" key="1">
    <source>
        <dbReference type="ARBA" id="ARBA00001929"/>
    </source>
</evidence>
<dbReference type="RefSeq" id="WP_130404670.1">
    <property type="nucleotide sequence ID" value="NZ_SHKK01000001.1"/>
</dbReference>
<dbReference type="PANTHER" id="PTHR43809">
    <property type="entry name" value="NITRITE REDUCTASE (NADH) LARGE SUBUNIT"/>
    <property type="match status" value="1"/>
</dbReference>
<keyword evidence="10" id="KW-0560">Oxidoreductase</keyword>
<dbReference type="Gene3D" id="3.30.390.30">
    <property type="match status" value="1"/>
</dbReference>
<dbReference type="Gene3D" id="3.50.50.60">
    <property type="entry name" value="FAD/NAD(P)-binding domain"/>
    <property type="match status" value="2"/>
</dbReference>
<proteinExistence type="inferred from homology"/>
<comment type="cofactor">
    <cofactor evidence="2">
        <name>[4Fe-4S] cluster</name>
        <dbReference type="ChEBI" id="CHEBI:49883"/>
    </cofactor>
</comment>
<dbReference type="GO" id="GO:0051536">
    <property type="term" value="F:iron-sulfur cluster binding"/>
    <property type="evidence" value="ECO:0007669"/>
    <property type="project" value="UniProtKB-KW"/>
</dbReference>
<evidence type="ECO:0000256" key="2">
    <source>
        <dbReference type="ARBA" id="ARBA00001966"/>
    </source>
</evidence>
<dbReference type="InterPro" id="IPR036188">
    <property type="entry name" value="FAD/NAD-bd_sf"/>
</dbReference>
<keyword evidence="8" id="KW-0479">Metal-binding</keyword>
<sequence length="479" mass="49397">MTARVVIVGNGMAGARLAGELHAREGDRKVTVLGAEPHRAYNRIMLSTLLAGRIDEPDVELTEAAGHGVDLRSGVPVTAIDRSAREVRTDDGERIGYDHLVLATGARAVVPPLPGLDPAALPERVVPFRTLDDCRRILATAEGARSALVLGGGLLGLEAARGLAARGLATTVVHPSEHLMERQLDPAASAVLAGTLTGFGITVELGVSATGVAADANGVRLDLADGRSIRADLLVLSCGVRPDTALAQAAGLTVRRGVVVDDRLRTNDRSISAIGDCAEHDGVLTGLVAPAWAQAKVLADVLTGTDPLARYRPRPVVTRLKAAGIDLASMGDAAGGGPGEELTFADPARGTYARLRIRDERLIGAILLGDNPAVGTVIQLFDRGQPVPSDRRALLLGRALGAVGATPAASPALMPDAATVCQCNTVSKGALVRNWRSGARTVDAVVAATRAGTGCGGCRDAVSGIVDWLSQAESVEVTR</sequence>
<evidence type="ECO:0000256" key="11">
    <source>
        <dbReference type="ARBA" id="ARBA00023004"/>
    </source>
</evidence>
<dbReference type="PRINTS" id="PR00411">
    <property type="entry name" value="PNDRDTASEI"/>
</dbReference>
<comment type="cofactor">
    <cofactor evidence="1">
        <name>siroheme</name>
        <dbReference type="ChEBI" id="CHEBI:60052"/>
    </cofactor>
</comment>
<reference evidence="16 17" key="1">
    <citation type="submission" date="2019-02" db="EMBL/GenBank/DDBJ databases">
        <title>Sequencing the genomes of 1000 actinobacteria strains.</title>
        <authorList>
            <person name="Klenk H.-P."/>
        </authorList>
    </citation>
    <scope>NUCLEOTIDE SEQUENCE [LARGE SCALE GENOMIC DNA]</scope>
    <source>
        <strain evidence="16 17">DSM 45888</strain>
    </source>
</reference>
<accession>A0A4Q7UMZ0</accession>
<dbReference type="Pfam" id="PF07992">
    <property type="entry name" value="Pyr_redox_2"/>
    <property type="match status" value="1"/>
</dbReference>
<keyword evidence="9" id="KW-0274">FAD</keyword>
<keyword evidence="7" id="KW-0285">Flavoprotein</keyword>
<evidence type="ECO:0000256" key="4">
    <source>
        <dbReference type="ARBA" id="ARBA00005096"/>
    </source>
</evidence>
<dbReference type="InterPro" id="IPR016156">
    <property type="entry name" value="FAD/NAD-linked_Rdtase_dimer_sf"/>
</dbReference>
<evidence type="ECO:0000313" key="16">
    <source>
        <dbReference type="EMBL" id="RZT81099.1"/>
    </source>
</evidence>
<name>A0A4Q7UMZ0_9ACTN</name>
<evidence type="ECO:0000256" key="12">
    <source>
        <dbReference type="ARBA" id="ARBA00023014"/>
    </source>
</evidence>
<dbReference type="EMBL" id="SHKK01000001">
    <property type="protein sequence ID" value="RZT81099.1"/>
    <property type="molecule type" value="Genomic_DNA"/>
</dbReference>
<dbReference type="PRINTS" id="PR00368">
    <property type="entry name" value="FADPNR"/>
</dbReference>
<dbReference type="Gene3D" id="1.10.10.1100">
    <property type="entry name" value="BFD-like [2Fe-2S]-binding domain"/>
    <property type="match status" value="1"/>
</dbReference>
<dbReference type="Pfam" id="PF18267">
    <property type="entry name" value="Rubredoxin_C"/>
    <property type="match status" value="1"/>
</dbReference>
<dbReference type="Pfam" id="PF04324">
    <property type="entry name" value="Fer2_BFD"/>
    <property type="match status" value="1"/>
</dbReference>
<dbReference type="InterPro" id="IPR007419">
    <property type="entry name" value="BFD-like_2Fe2S-bd_dom"/>
</dbReference>
<evidence type="ECO:0000256" key="6">
    <source>
        <dbReference type="ARBA" id="ARBA00022617"/>
    </source>
</evidence>
<dbReference type="InterPro" id="IPR041575">
    <property type="entry name" value="Rubredoxin_C"/>
</dbReference>
<dbReference type="InterPro" id="IPR041854">
    <property type="entry name" value="BFD-like_2Fe2S-bd_dom_sf"/>
</dbReference>
<evidence type="ECO:0000313" key="17">
    <source>
        <dbReference type="Proteomes" id="UP000293781"/>
    </source>
</evidence>
<feature type="domain" description="FAD/NAD(P)-binding" evidence="14">
    <location>
        <begin position="4"/>
        <end position="282"/>
    </location>
</feature>
<evidence type="ECO:0000256" key="9">
    <source>
        <dbReference type="ARBA" id="ARBA00022827"/>
    </source>
</evidence>
<dbReference type="PANTHER" id="PTHR43809:SF1">
    <property type="entry name" value="NITRITE REDUCTASE (NADH) LARGE SUBUNIT"/>
    <property type="match status" value="1"/>
</dbReference>
<evidence type="ECO:0000256" key="8">
    <source>
        <dbReference type="ARBA" id="ARBA00022723"/>
    </source>
</evidence>
<protein>
    <submittedName>
        <fullName evidence="16">Assimilatory nitrate reductase (NADH) beta subunit</fullName>
    </submittedName>
</protein>
<comment type="cofactor">
    <cofactor evidence="3">
        <name>FAD</name>
        <dbReference type="ChEBI" id="CHEBI:57692"/>
    </cofactor>
</comment>
<dbReference type="AlphaFoldDB" id="A0A4Q7UMZ0"/>
<evidence type="ECO:0000259" key="14">
    <source>
        <dbReference type="Pfam" id="PF07992"/>
    </source>
</evidence>
<evidence type="ECO:0000256" key="5">
    <source>
        <dbReference type="ARBA" id="ARBA00010429"/>
    </source>
</evidence>
<comment type="similarity">
    <text evidence="5">Belongs to the nitrite and sulfite reductase 4Fe-4S domain family.</text>
</comment>
<feature type="domain" description="NADH-rubredoxin oxidoreductase C-terminal" evidence="15">
    <location>
        <begin position="317"/>
        <end position="371"/>
    </location>
</feature>
<dbReference type="SUPFAM" id="SSF51905">
    <property type="entry name" value="FAD/NAD(P)-binding domain"/>
    <property type="match status" value="2"/>
</dbReference>
<dbReference type="OrthoDB" id="9768666at2"/>
<feature type="domain" description="BFD-like [2Fe-2S]-binding" evidence="13">
    <location>
        <begin position="420"/>
        <end position="467"/>
    </location>
</feature>
<evidence type="ECO:0000259" key="13">
    <source>
        <dbReference type="Pfam" id="PF04324"/>
    </source>
</evidence>
<evidence type="ECO:0000256" key="10">
    <source>
        <dbReference type="ARBA" id="ARBA00023002"/>
    </source>
</evidence>
<keyword evidence="12" id="KW-0411">Iron-sulfur</keyword>
<comment type="caution">
    <text evidence="16">The sequence shown here is derived from an EMBL/GenBank/DDBJ whole genome shotgun (WGS) entry which is preliminary data.</text>
</comment>
<dbReference type="InterPro" id="IPR023753">
    <property type="entry name" value="FAD/NAD-binding_dom"/>
</dbReference>
<comment type="pathway">
    <text evidence="4">Nitrogen metabolism; nitrate reduction (assimilation).</text>
</comment>
<organism evidence="16 17">
    <name type="scientific">Micromonospora violae</name>
    <dbReference type="NCBI Taxonomy" id="1278207"/>
    <lineage>
        <taxon>Bacteria</taxon>
        <taxon>Bacillati</taxon>
        <taxon>Actinomycetota</taxon>
        <taxon>Actinomycetes</taxon>
        <taxon>Micromonosporales</taxon>
        <taxon>Micromonosporaceae</taxon>
        <taxon>Micromonospora</taxon>
    </lineage>
</organism>
<evidence type="ECO:0000259" key="15">
    <source>
        <dbReference type="Pfam" id="PF18267"/>
    </source>
</evidence>
<gene>
    <name evidence="16" type="ORF">EV382_4369</name>
</gene>
<keyword evidence="17" id="KW-1185">Reference proteome</keyword>
<keyword evidence="6" id="KW-0349">Heme</keyword>
<keyword evidence="11" id="KW-0408">Iron</keyword>
<dbReference type="Proteomes" id="UP000293781">
    <property type="component" value="Unassembled WGS sequence"/>
</dbReference>
<dbReference type="InterPro" id="IPR052034">
    <property type="entry name" value="NasD-like"/>
</dbReference>